<dbReference type="Gene3D" id="3.40.50.11180">
    <property type="match status" value="1"/>
</dbReference>
<keyword evidence="13" id="KW-1185">Reference proteome</keyword>
<evidence type="ECO:0000313" key="13">
    <source>
        <dbReference type="Proteomes" id="UP000662703"/>
    </source>
</evidence>
<dbReference type="Pfam" id="PF00271">
    <property type="entry name" value="Helicase_C"/>
    <property type="match status" value="1"/>
</dbReference>
<dbReference type="Pfam" id="PF00270">
    <property type="entry name" value="DEAD"/>
    <property type="match status" value="1"/>
</dbReference>
<dbReference type="Pfam" id="PF21132">
    <property type="entry name" value="MFD_D3"/>
    <property type="match status" value="1"/>
</dbReference>
<dbReference type="SMART" id="SM00487">
    <property type="entry name" value="DEXDc"/>
    <property type="match status" value="1"/>
</dbReference>
<dbReference type="InterPro" id="IPR048635">
    <property type="entry name" value="MFD_D3"/>
</dbReference>
<dbReference type="Gene3D" id="3.30.2060.10">
    <property type="entry name" value="Penicillin-binding protein 1b domain"/>
    <property type="match status" value="1"/>
</dbReference>
<keyword evidence="5" id="KW-0347">Helicase</keyword>
<protein>
    <recommendedName>
        <fullName evidence="9">Transcription-repair-coupling factor</fullName>
        <shortName evidence="9">TRCF</shortName>
        <ecNumber evidence="9">3.6.4.-</ecNumber>
    </recommendedName>
</protein>
<dbReference type="Gene3D" id="3.40.50.300">
    <property type="entry name" value="P-loop containing nucleotide triphosphate hydrolases"/>
    <property type="match status" value="2"/>
</dbReference>
<keyword evidence="1 9" id="KW-0963">Cytoplasm</keyword>
<keyword evidence="6 9" id="KW-0067">ATP-binding</keyword>
<dbReference type="SUPFAM" id="SSF52540">
    <property type="entry name" value="P-loop containing nucleoside triphosphate hydrolases"/>
    <property type="match status" value="4"/>
</dbReference>
<feature type="domain" description="Helicase C-terminal" evidence="11">
    <location>
        <begin position="811"/>
        <end position="965"/>
    </location>
</feature>
<keyword evidence="8 9" id="KW-0234">DNA repair</keyword>
<evidence type="ECO:0000259" key="11">
    <source>
        <dbReference type="PROSITE" id="PS51194"/>
    </source>
</evidence>
<dbReference type="NCBIfam" id="NF007966">
    <property type="entry name" value="PRK10689.1"/>
    <property type="match status" value="1"/>
</dbReference>
<accession>A0ABS0AR03</accession>
<keyword evidence="2 9" id="KW-0547">Nucleotide-binding</keyword>
<comment type="caution">
    <text evidence="12">The sequence shown here is derived from an EMBL/GenBank/DDBJ whole genome shotgun (WGS) entry which is preliminary data.</text>
</comment>
<dbReference type="SMART" id="SM00982">
    <property type="entry name" value="TRCF"/>
    <property type="match status" value="1"/>
</dbReference>
<evidence type="ECO:0000256" key="4">
    <source>
        <dbReference type="ARBA" id="ARBA00022801"/>
    </source>
</evidence>
<keyword evidence="7 9" id="KW-0238">DNA-binding</keyword>
<dbReference type="InterPro" id="IPR001650">
    <property type="entry name" value="Helicase_C-like"/>
</dbReference>
<dbReference type="PROSITE" id="PS51192">
    <property type="entry name" value="HELICASE_ATP_BIND_1"/>
    <property type="match status" value="1"/>
</dbReference>
<evidence type="ECO:0000259" key="10">
    <source>
        <dbReference type="PROSITE" id="PS51192"/>
    </source>
</evidence>
<dbReference type="PANTHER" id="PTHR47964">
    <property type="entry name" value="ATP-DEPENDENT DNA HELICASE HOMOLOG RECG, CHLOROPLASTIC"/>
    <property type="match status" value="1"/>
</dbReference>
<keyword evidence="3 9" id="KW-0227">DNA damage</keyword>
<dbReference type="InterPro" id="IPR014001">
    <property type="entry name" value="Helicase_ATP-bd"/>
</dbReference>
<comment type="subcellular location">
    <subcellularLocation>
        <location evidence="9">Cytoplasm</location>
    </subcellularLocation>
</comment>
<comment type="similarity">
    <text evidence="9">In the N-terminal section; belongs to the UvrB family.</text>
</comment>
<sequence>MTLLPDTPLFPAGAEHFKDWRGLSDGSLAAVLTQVARSLDGPLVVAAPGSGRAQQLADALSFYLAGNPVAGDATGGTGGAPDLPVMLFPDWETLPYDLFSPHQDIVSDRIRVLNWLRGARAGVLVVPINTLMQRLAPPSHIGGNSFMLRVGEAFDMERTRSQLVDCGYRQRDNVYEHGEFAVRGAIMDVFPMGSTQPFRVELFDDDIESLRLFDPESQRSTGQVDEINLLPAAEYPLSAEGIRRFRTAFRDTFDVDPRHVPLYQDVSEGIAAPGLEYYLPLFFDGLATLFDYLPDNARALEMAGCEEAASHFWDEVGARYESRRHDIHRPVLPPARLFLRPDELDAAWKGLPRARQRDSDQAVSFRVQAPPSVAADPRARNPLAPLHTFADEHPDTRILVVAETAGRREALLELMQKIGIQPALKDGWADFIADPQRWNLTRGELDAGFYAPEHELLVVSESELYGERVMQRRRRRTSEDSGNDLGIRSLGELSIGAAVVHLDHGVGRYQGLTHMTVDGQPHEFLLLEYAGGDKLYVPVSSLHLISRYGGGDHPPLNRLGTEQWSKARQKAAEKINDVAAELLNTYARREARQGRPFGVESEDYERFASGFPFEETPDQEAAIRAVISDMQLAKPMDRLVCGDVGFGKTEVAMRAAFVAVQSGAQVAVLVPTTLLAQQHYESFVDRFADWPVNIEVLSRFRSAKEKAEVLDRLKAGKVDIIVGTHQLLQESVSFSDLGLIIVDEEHRFGVRHKERLKELRAECDILTLTATPIPRTLNMAMSGMRDISIIATAPQKRLSVKTFVQQRDSTAIKEAILRELLRGGQVYYLHNDIDTMARTAEELRKMVPDARVGIAHGQMRERELEAVMSDFYHRRFNVLVCTTIIETGIDVPSANTIIIERADKLGLAQLHQLRGRVGRSHHQAYAYLITPSPRAMTKDALKRLEAIEQATDLGAGFVLASQDLEIRGAGELLGEEQHGNMEAIGFSLYMEMLEQAVEALKNGEQPDTAKPLSGGPEVNLRIPALIPEDYLPDVFTRLTLYKRIAGCKTTEQLEELQVEMIDRFGLLPEPLKNLFRVTALRQRAEALGITRLDAHPRGGKLEFAERTPVDPLTIVKLVQSGPNLYKLEGASTLRFELESETAAERFEVVEGVLGRLAGGRG</sequence>
<dbReference type="InterPro" id="IPR041471">
    <property type="entry name" value="UvrB_inter"/>
</dbReference>
<dbReference type="NCBIfam" id="TIGR00580">
    <property type="entry name" value="mfd"/>
    <property type="match status" value="1"/>
</dbReference>
<gene>
    <name evidence="9" type="primary">mfd</name>
    <name evidence="12" type="ORF">Y5W_01856</name>
</gene>
<dbReference type="SMART" id="SM00490">
    <property type="entry name" value="HELICc"/>
    <property type="match status" value="1"/>
</dbReference>
<dbReference type="InterPro" id="IPR003711">
    <property type="entry name" value="CarD-like/TRCF_RID"/>
</dbReference>
<evidence type="ECO:0000256" key="7">
    <source>
        <dbReference type="ARBA" id="ARBA00023125"/>
    </source>
</evidence>
<dbReference type="Pfam" id="PF02559">
    <property type="entry name" value="CarD_TRCF_RID"/>
    <property type="match status" value="1"/>
</dbReference>
<dbReference type="InterPro" id="IPR027417">
    <property type="entry name" value="P-loop_NTPase"/>
</dbReference>
<feature type="domain" description="Helicase ATP-binding" evidence="10">
    <location>
        <begin position="629"/>
        <end position="790"/>
    </location>
</feature>
<dbReference type="InterPro" id="IPR036101">
    <property type="entry name" value="CarD-like/TRCF_RID_sf"/>
</dbReference>
<dbReference type="InterPro" id="IPR037235">
    <property type="entry name" value="TRCF-like_C_D7"/>
</dbReference>
<evidence type="ECO:0000256" key="3">
    <source>
        <dbReference type="ARBA" id="ARBA00022763"/>
    </source>
</evidence>
<dbReference type="PANTHER" id="PTHR47964:SF1">
    <property type="entry name" value="ATP-DEPENDENT DNA HELICASE HOMOLOG RECG, CHLOROPLASTIC"/>
    <property type="match status" value="1"/>
</dbReference>
<dbReference type="HAMAP" id="MF_00969">
    <property type="entry name" value="TRCF"/>
    <property type="match status" value="1"/>
</dbReference>
<dbReference type="Gene3D" id="3.40.50.11140">
    <property type="match status" value="1"/>
</dbReference>
<dbReference type="CDD" id="cd18810">
    <property type="entry name" value="SF2_C_TRCF"/>
    <property type="match status" value="1"/>
</dbReference>
<dbReference type="RefSeq" id="WP_194865018.1">
    <property type="nucleotide sequence ID" value="NZ_ARXX01000025.1"/>
</dbReference>
<dbReference type="EC" id="3.6.4.-" evidence="9"/>
<organism evidence="12 13">
    <name type="scientific">Alloalcanivorax profundimaris</name>
    <dbReference type="NCBI Taxonomy" id="2735259"/>
    <lineage>
        <taxon>Bacteria</taxon>
        <taxon>Pseudomonadati</taxon>
        <taxon>Pseudomonadota</taxon>
        <taxon>Gammaproteobacteria</taxon>
        <taxon>Oceanospirillales</taxon>
        <taxon>Alcanivoracaceae</taxon>
        <taxon>Alloalcanivorax</taxon>
    </lineage>
</organism>
<dbReference type="PROSITE" id="PS51194">
    <property type="entry name" value="HELICASE_CTER"/>
    <property type="match status" value="1"/>
</dbReference>
<name>A0ABS0AR03_9GAMM</name>
<dbReference type="Gene3D" id="3.90.1150.50">
    <property type="entry name" value="Transcription-repair-coupling factor, D7 domain"/>
    <property type="match status" value="1"/>
</dbReference>
<dbReference type="InterPro" id="IPR011545">
    <property type="entry name" value="DEAD/DEAH_box_helicase_dom"/>
</dbReference>
<dbReference type="CDD" id="cd17991">
    <property type="entry name" value="DEXHc_TRCF"/>
    <property type="match status" value="1"/>
</dbReference>
<dbReference type="SUPFAM" id="SSF143517">
    <property type="entry name" value="TRCF domain-like"/>
    <property type="match status" value="1"/>
</dbReference>
<keyword evidence="4 9" id="KW-0378">Hydrolase</keyword>
<dbReference type="SUPFAM" id="SSF141259">
    <property type="entry name" value="CarD-like"/>
    <property type="match status" value="1"/>
</dbReference>
<comment type="function">
    <text evidence="9">Couples transcription and DNA repair by recognizing RNA polymerase (RNAP) stalled at DNA lesions. Mediates ATP-dependent release of RNAP and its truncated transcript from the DNA, and recruitment of nucleotide excision repair machinery to the damaged site.</text>
</comment>
<comment type="similarity">
    <text evidence="9">In the C-terminal section; belongs to the helicase family. RecG subfamily.</text>
</comment>
<evidence type="ECO:0000256" key="5">
    <source>
        <dbReference type="ARBA" id="ARBA00022806"/>
    </source>
</evidence>
<dbReference type="InterPro" id="IPR004576">
    <property type="entry name" value="Mfd"/>
</dbReference>
<evidence type="ECO:0000256" key="6">
    <source>
        <dbReference type="ARBA" id="ARBA00022840"/>
    </source>
</evidence>
<dbReference type="InterPro" id="IPR047112">
    <property type="entry name" value="RecG/Mfd"/>
</dbReference>
<dbReference type="InterPro" id="IPR005118">
    <property type="entry name" value="TRCF_C"/>
</dbReference>
<dbReference type="Pfam" id="PF03461">
    <property type="entry name" value="TRCF"/>
    <property type="match status" value="1"/>
</dbReference>
<evidence type="ECO:0000256" key="8">
    <source>
        <dbReference type="ARBA" id="ARBA00023204"/>
    </source>
</evidence>
<dbReference type="Proteomes" id="UP000662703">
    <property type="component" value="Unassembled WGS sequence"/>
</dbReference>
<dbReference type="EMBL" id="ARXX01000025">
    <property type="protein sequence ID" value="MBF5056562.1"/>
    <property type="molecule type" value="Genomic_DNA"/>
</dbReference>
<dbReference type="Gene3D" id="2.40.10.170">
    <property type="match status" value="1"/>
</dbReference>
<dbReference type="SMART" id="SM01058">
    <property type="entry name" value="CarD_TRCF"/>
    <property type="match status" value="1"/>
</dbReference>
<evidence type="ECO:0000256" key="1">
    <source>
        <dbReference type="ARBA" id="ARBA00022490"/>
    </source>
</evidence>
<dbReference type="Pfam" id="PF17757">
    <property type="entry name" value="UvrB_inter"/>
    <property type="match status" value="1"/>
</dbReference>
<evidence type="ECO:0000256" key="9">
    <source>
        <dbReference type="HAMAP-Rule" id="MF_00969"/>
    </source>
</evidence>
<reference evidence="12 13" key="1">
    <citation type="submission" date="2012-09" db="EMBL/GenBank/DDBJ databases">
        <title>Genome Sequence of alkane-degrading Bacterium Alcanivorax sp. 521-1.</title>
        <authorList>
            <person name="Lai Q."/>
            <person name="Shao Z."/>
        </authorList>
    </citation>
    <scope>NUCLEOTIDE SEQUENCE [LARGE SCALE GENOMIC DNA]</scope>
    <source>
        <strain evidence="12 13">521-1</strain>
    </source>
</reference>
<proteinExistence type="inferred from homology"/>
<evidence type="ECO:0000313" key="12">
    <source>
        <dbReference type="EMBL" id="MBF5056562.1"/>
    </source>
</evidence>
<evidence type="ECO:0000256" key="2">
    <source>
        <dbReference type="ARBA" id="ARBA00022741"/>
    </source>
</evidence>